<evidence type="ECO:0000313" key="1">
    <source>
        <dbReference type="EMBL" id="PWW80925.1"/>
    </source>
</evidence>
<dbReference type="InterPro" id="IPR036397">
    <property type="entry name" value="RNaseH_sf"/>
</dbReference>
<comment type="caution">
    <text evidence="1">The sequence shown here is derived from an EMBL/GenBank/DDBJ whole genome shotgun (WGS) entry which is preliminary data.</text>
</comment>
<name>A0A317T2U7_9PEZI</name>
<proteinExistence type="predicted"/>
<keyword evidence="2" id="KW-1185">Reference proteome</keyword>
<organism evidence="1 2">
    <name type="scientific">Tuber magnatum</name>
    <name type="common">white Piedmont truffle</name>
    <dbReference type="NCBI Taxonomy" id="42249"/>
    <lineage>
        <taxon>Eukaryota</taxon>
        <taxon>Fungi</taxon>
        <taxon>Dikarya</taxon>
        <taxon>Ascomycota</taxon>
        <taxon>Pezizomycotina</taxon>
        <taxon>Pezizomycetes</taxon>
        <taxon>Pezizales</taxon>
        <taxon>Tuberaceae</taxon>
        <taxon>Tuber</taxon>
    </lineage>
</organism>
<dbReference type="GO" id="GO:0003676">
    <property type="term" value="F:nucleic acid binding"/>
    <property type="evidence" value="ECO:0007669"/>
    <property type="project" value="InterPro"/>
</dbReference>
<sequence>MEDNAPAHIHYYHNVPQEKLGLRRLAWLASSPDLNPIETIWTEMKDLIKKRLRILLTAAGIRRIVKEDWANYSLERIKFHILSRQARIEACIADEGGNCFNF</sequence>
<dbReference type="AlphaFoldDB" id="A0A317T2U7"/>
<dbReference type="STRING" id="42249.A0A317T2U7"/>
<evidence type="ECO:0000313" key="2">
    <source>
        <dbReference type="Proteomes" id="UP000246991"/>
    </source>
</evidence>
<dbReference type="EMBL" id="PYWC01000001">
    <property type="protein sequence ID" value="PWW80925.1"/>
    <property type="molecule type" value="Genomic_DNA"/>
</dbReference>
<accession>A0A317T2U7</accession>
<reference evidence="1 2" key="1">
    <citation type="submission" date="2018-03" db="EMBL/GenBank/DDBJ databases">
        <title>Genomes of Pezizomycetes fungi and the evolution of truffles.</title>
        <authorList>
            <person name="Murat C."/>
            <person name="Payen T."/>
            <person name="Noel B."/>
            <person name="Kuo A."/>
            <person name="Martin F.M."/>
        </authorList>
    </citation>
    <scope>NUCLEOTIDE SEQUENCE [LARGE SCALE GENOMIC DNA]</scope>
    <source>
        <strain evidence="1">091103-1</strain>
    </source>
</reference>
<gene>
    <name evidence="1" type="ORF">C7212DRAFT_162141</name>
</gene>
<dbReference type="Gene3D" id="3.30.420.10">
    <property type="entry name" value="Ribonuclease H-like superfamily/Ribonuclease H"/>
    <property type="match status" value="1"/>
</dbReference>
<protein>
    <recommendedName>
        <fullName evidence="3">Tc1-like transposase DDE domain-containing protein</fullName>
    </recommendedName>
</protein>
<dbReference type="Proteomes" id="UP000246991">
    <property type="component" value="Unassembled WGS sequence"/>
</dbReference>
<evidence type="ECO:0008006" key="3">
    <source>
        <dbReference type="Google" id="ProtNLM"/>
    </source>
</evidence>
<dbReference type="OrthoDB" id="5410741at2759"/>